<dbReference type="Proteomes" id="UP000314294">
    <property type="component" value="Unassembled WGS sequence"/>
</dbReference>
<comment type="caution">
    <text evidence="2">The sequence shown here is derived from an EMBL/GenBank/DDBJ whole genome shotgun (WGS) entry which is preliminary data.</text>
</comment>
<name>A0A4Z2GW82_9TELE</name>
<gene>
    <name evidence="2" type="ORF">EYF80_032431</name>
</gene>
<feature type="region of interest" description="Disordered" evidence="1">
    <location>
        <begin position="1"/>
        <end position="25"/>
    </location>
</feature>
<organism evidence="2 3">
    <name type="scientific">Liparis tanakae</name>
    <name type="common">Tanaka's snailfish</name>
    <dbReference type="NCBI Taxonomy" id="230148"/>
    <lineage>
        <taxon>Eukaryota</taxon>
        <taxon>Metazoa</taxon>
        <taxon>Chordata</taxon>
        <taxon>Craniata</taxon>
        <taxon>Vertebrata</taxon>
        <taxon>Euteleostomi</taxon>
        <taxon>Actinopterygii</taxon>
        <taxon>Neopterygii</taxon>
        <taxon>Teleostei</taxon>
        <taxon>Neoteleostei</taxon>
        <taxon>Acanthomorphata</taxon>
        <taxon>Eupercaria</taxon>
        <taxon>Perciformes</taxon>
        <taxon>Cottioidei</taxon>
        <taxon>Cottales</taxon>
        <taxon>Liparidae</taxon>
        <taxon>Liparis</taxon>
    </lineage>
</organism>
<keyword evidence="3" id="KW-1185">Reference proteome</keyword>
<dbReference type="AlphaFoldDB" id="A0A4Z2GW82"/>
<reference evidence="2 3" key="1">
    <citation type="submission" date="2019-03" db="EMBL/GenBank/DDBJ databases">
        <title>First draft genome of Liparis tanakae, snailfish: a comprehensive survey of snailfish specific genes.</title>
        <authorList>
            <person name="Kim W."/>
            <person name="Song I."/>
            <person name="Jeong J.-H."/>
            <person name="Kim D."/>
            <person name="Kim S."/>
            <person name="Ryu S."/>
            <person name="Song J.Y."/>
            <person name="Lee S.K."/>
        </authorList>
    </citation>
    <scope>NUCLEOTIDE SEQUENCE [LARGE SCALE GENOMIC DNA]</scope>
    <source>
        <tissue evidence="2">Muscle</tissue>
    </source>
</reference>
<dbReference type="EMBL" id="SRLO01000407">
    <property type="protein sequence ID" value="TNN57355.1"/>
    <property type="molecule type" value="Genomic_DNA"/>
</dbReference>
<evidence type="ECO:0000256" key="1">
    <source>
        <dbReference type="SAM" id="MobiDB-lite"/>
    </source>
</evidence>
<accession>A0A4Z2GW82</accession>
<protein>
    <submittedName>
        <fullName evidence="2">Uncharacterized protein</fullName>
    </submittedName>
</protein>
<sequence length="62" mass="7067">MDPMLSGLQQLSPEEEVDWLTHPMPQHQWYGPIVGGVNWAASSQQHRTSQEETQEGRRHLGS</sequence>
<proteinExistence type="predicted"/>
<feature type="compositionally biased region" description="Basic and acidic residues" evidence="1">
    <location>
        <begin position="48"/>
        <end position="62"/>
    </location>
</feature>
<evidence type="ECO:0000313" key="2">
    <source>
        <dbReference type="EMBL" id="TNN57355.1"/>
    </source>
</evidence>
<evidence type="ECO:0000313" key="3">
    <source>
        <dbReference type="Proteomes" id="UP000314294"/>
    </source>
</evidence>
<feature type="region of interest" description="Disordered" evidence="1">
    <location>
        <begin position="40"/>
        <end position="62"/>
    </location>
</feature>